<feature type="transmembrane region" description="Helical" evidence="10">
    <location>
        <begin position="113"/>
        <end position="136"/>
    </location>
</feature>
<keyword evidence="7 10" id="KW-1133">Transmembrane helix</keyword>
<dbReference type="GO" id="GO:0005524">
    <property type="term" value="F:ATP binding"/>
    <property type="evidence" value="ECO:0007669"/>
    <property type="project" value="UniProtKB-KW"/>
</dbReference>
<keyword evidence="8 10" id="KW-0472">Membrane</keyword>
<reference evidence="13" key="1">
    <citation type="submission" date="2022-07" db="EMBL/GenBank/DDBJ databases">
        <title>Phylogenomic reconstructions and comparative analyses of Kickxellomycotina fungi.</title>
        <authorList>
            <person name="Reynolds N.K."/>
            <person name="Stajich J.E."/>
            <person name="Barry K."/>
            <person name="Grigoriev I.V."/>
            <person name="Crous P."/>
            <person name="Smith M.E."/>
        </authorList>
    </citation>
    <scope>NUCLEOTIDE SEQUENCE</scope>
    <source>
        <strain evidence="13">NRRL 1566</strain>
    </source>
</reference>
<evidence type="ECO:0000256" key="5">
    <source>
        <dbReference type="ARBA" id="ARBA00022741"/>
    </source>
</evidence>
<feature type="transmembrane region" description="Helical" evidence="10">
    <location>
        <begin position="312"/>
        <end position="345"/>
    </location>
</feature>
<feature type="transmembrane region" description="Helical" evidence="10">
    <location>
        <begin position="1025"/>
        <end position="1051"/>
    </location>
</feature>
<keyword evidence="2" id="KW-0813">Transport</keyword>
<dbReference type="InterPro" id="IPR027417">
    <property type="entry name" value="P-loop_NTPase"/>
</dbReference>
<feature type="transmembrane region" description="Helical" evidence="10">
    <location>
        <begin position="1240"/>
        <end position="1260"/>
    </location>
</feature>
<dbReference type="CDD" id="cd18604">
    <property type="entry name" value="ABC_6TM_VMR1_D2_like"/>
    <property type="match status" value="1"/>
</dbReference>
<evidence type="ECO:0000256" key="2">
    <source>
        <dbReference type="ARBA" id="ARBA00022448"/>
    </source>
</evidence>
<dbReference type="OrthoDB" id="6500128at2759"/>
<evidence type="ECO:0008006" key="15">
    <source>
        <dbReference type="Google" id="ProtNLM"/>
    </source>
</evidence>
<dbReference type="CDD" id="cd03244">
    <property type="entry name" value="ABCC_MRP_domain2"/>
    <property type="match status" value="1"/>
</dbReference>
<feature type="transmembrane region" description="Helical" evidence="10">
    <location>
        <begin position="1215"/>
        <end position="1234"/>
    </location>
</feature>
<feature type="region of interest" description="Disordered" evidence="9">
    <location>
        <begin position="916"/>
        <end position="938"/>
    </location>
</feature>
<feature type="transmembrane region" description="Helical" evidence="10">
    <location>
        <begin position="981"/>
        <end position="1005"/>
    </location>
</feature>
<evidence type="ECO:0000256" key="9">
    <source>
        <dbReference type="SAM" id="MobiDB-lite"/>
    </source>
</evidence>
<dbReference type="SMART" id="SM00382">
    <property type="entry name" value="AAA"/>
    <property type="match status" value="2"/>
</dbReference>
<dbReference type="FunFam" id="3.40.50.300:FF:000565">
    <property type="entry name" value="ABC bile acid transporter"/>
    <property type="match status" value="1"/>
</dbReference>
<sequence length="1572" mass="174697">MSTQRRSIAGIMCLIISAYWALRLIHLALSYSSNSLPYLYLLLLTASCCASLVLGLRLLLIIPTPDTKPVRRPPGATDVVDNRFLMGWLITTLWLVQAKLLAAWWFVASDSRLYMPIQAQISAFAAVSAVICMTNYTASPSRIDYIGLYPWPLPLLAGVQTLVGAINMYRSFFTLETRNVPMFGFEATANANFLTLSTLVALITLFTHSLVQHRAMFIRTNDAQPPISDAQTNDERTPLARRNDLTPSQLIDTPEPSASWFSKLTFSWPSDLLHRGARQQLDACDLYNLSPADDPMHNWKRYLRHRKPGRRMIVTIMLTFAPELLAQALLAIASAFVHFAGPFFLQRILRTIEKQGQDISMRQAYLDAVGLLVFTLCETTMSGQSLWIGRHIGMRIKGLMVAELSAKTLRRRGGGSWEENDPDSESATQNSDSEGDMQASADGKIMNLMTADLNRISEVMSYLDELYAMPLSLVIGIWYLYILLGPSAIVGLSVAIVYVPLSKIVFQYATRMETRFNSLSDERVAAITELLQGIKAVKLFGWEQRFLERISEKRERQLSCLWQLNCAWLMAIGVTSMAPMLVLVLIFTMYTVVFQHHLSAEIAFTSISVFQLVRIVFEFMPGMLSWAIGGYVSLNRIGSYLGQPEVQQLDERVSNGNLLGFDNADLAWDIPAEPSTEQTPLLQQQQQQQSSTSASGFMLQKLNVEFPHGKMTIVAGPTGSGKSSLLAALVGEMSLVRGRVMVPVARMDGVLAIDDVAYVAQEAWLRNATIRENILFGEPYDPQRYESVLRACALKPDLRILRAGDATEIGERGVTLSGGQKQRVALARAVYSRRRILLIDDCLSAVDSHTAKHIMNTCLVGSSELMQGRTRVLVTHHVAACLPHASYVVLMRNGTIEHQGTPAALHAQGLLADAVTSSEDSSDSEEASAVAANDRKPEDEYALERTIDADGTLIDEEEREAGQVKASIWLKYFSSCGGIKYWMMALAVMAFYQLMSVLQGYWIRIWVASAGESSGQLVEQQRSPVFWMSVYVAIGFAAVLLEMAQAGWLFIGSFYASRSLHAQLLQAVMRATPAFFDSTPLGRIVNRFSRDMQCVDETAAYTLEMWISDVLAVISILAIITVTAPAFLVVAVFVSVLYAAIGIYYLRTSRELKRLESNSMSPLLSLFGELIGGVTSIRAFGTAQWYVHEAVARIASHNRPFYGVWSSNRWLSIRVDFSSALVSFACAMFILRNMHTMDAGLAGFALSYALTFSYRMLWVIRNYSSNELNMNAVERIDQYLRIDQEAPLHVDNPPPSTWPASGNVRIDNLVIEHVPGVPVLHGISLHIRHGEKIGVVGRTGAGKSTLSLALLRFIEAAKGQIYIDNVDIAKVGLSELRSGVTIIPQDPVLFNGTVRFNLDPSNEYPDELVWDALKRAYLVRSSNSNSNNDGDNQSDQESSAFSSLSDEIKENGQNLSLGQRQLVAIARALVRRSRLVILDEATASVDFELDSRIQRTIRGPEFADSTLLCIAHRLRTIIDYDRVLVLDKGQVAEFDTPWNLLHKPEGLFRSMCEQSGELEHLLAVAEKISQPK</sequence>
<evidence type="ECO:0000256" key="7">
    <source>
        <dbReference type="ARBA" id="ARBA00022989"/>
    </source>
</evidence>
<dbReference type="PROSITE" id="PS50893">
    <property type="entry name" value="ABC_TRANSPORTER_2"/>
    <property type="match status" value="2"/>
</dbReference>
<keyword evidence="4" id="KW-0677">Repeat</keyword>
<feature type="transmembrane region" description="Helical" evidence="10">
    <location>
        <begin position="566"/>
        <end position="592"/>
    </location>
</feature>
<dbReference type="PANTHER" id="PTHR24223:SF353">
    <property type="entry name" value="ABC TRANSPORTER ATP-BINDING PROTEIN_PERMEASE VMR1-RELATED"/>
    <property type="match status" value="1"/>
</dbReference>
<feature type="transmembrane region" description="Helical" evidence="10">
    <location>
        <begin position="84"/>
        <end position="107"/>
    </location>
</feature>
<feature type="transmembrane region" description="Helical" evidence="10">
    <location>
        <begin position="148"/>
        <end position="169"/>
    </location>
</feature>
<dbReference type="GO" id="GO:0016887">
    <property type="term" value="F:ATP hydrolysis activity"/>
    <property type="evidence" value="ECO:0007669"/>
    <property type="project" value="InterPro"/>
</dbReference>
<evidence type="ECO:0000256" key="4">
    <source>
        <dbReference type="ARBA" id="ARBA00022737"/>
    </source>
</evidence>
<dbReference type="InterPro" id="IPR003593">
    <property type="entry name" value="AAA+_ATPase"/>
</dbReference>
<evidence type="ECO:0000313" key="14">
    <source>
        <dbReference type="Proteomes" id="UP001139887"/>
    </source>
</evidence>
<feature type="region of interest" description="Disordered" evidence="9">
    <location>
        <begin position="412"/>
        <end position="438"/>
    </location>
</feature>
<feature type="transmembrane region" description="Helical" evidence="10">
    <location>
        <begin position="1126"/>
        <end position="1146"/>
    </location>
</feature>
<accession>A0A9W8IFC2</accession>
<dbReference type="EMBL" id="JANBUW010000045">
    <property type="protein sequence ID" value="KAJ2850080.1"/>
    <property type="molecule type" value="Genomic_DNA"/>
</dbReference>
<dbReference type="GO" id="GO:0000329">
    <property type="term" value="C:fungal-type vacuole membrane"/>
    <property type="evidence" value="ECO:0007669"/>
    <property type="project" value="TreeGrafter"/>
</dbReference>
<dbReference type="CDD" id="cd18596">
    <property type="entry name" value="ABC_6TM_VMR1_D1_like"/>
    <property type="match status" value="1"/>
</dbReference>
<dbReference type="SUPFAM" id="SSF52540">
    <property type="entry name" value="P-loop containing nucleoside triphosphate hydrolases"/>
    <property type="match status" value="2"/>
</dbReference>
<dbReference type="SUPFAM" id="SSF90123">
    <property type="entry name" value="ABC transporter transmembrane region"/>
    <property type="match status" value="2"/>
</dbReference>
<feature type="transmembrane region" description="Helical" evidence="10">
    <location>
        <begin position="7"/>
        <end position="26"/>
    </location>
</feature>
<evidence type="ECO:0000256" key="8">
    <source>
        <dbReference type="ARBA" id="ARBA00023136"/>
    </source>
</evidence>
<dbReference type="Gene3D" id="1.20.1560.10">
    <property type="entry name" value="ABC transporter type 1, transmembrane domain"/>
    <property type="match status" value="2"/>
</dbReference>
<dbReference type="CDD" id="cd03250">
    <property type="entry name" value="ABCC_MRP_domain1"/>
    <property type="match status" value="1"/>
</dbReference>
<dbReference type="Proteomes" id="UP001139887">
    <property type="component" value="Unassembled WGS sequence"/>
</dbReference>
<keyword evidence="3 10" id="KW-0812">Transmembrane</keyword>
<evidence type="ECO:0000256" key="3">
    <source>
        <dbReference type="ARBA" id="ARBA00022692"/>
    </source>
</evidence>
<evidence type="ECO:0000259" key="12">
    <source>
        <dbReference type="PROSITE" id="PS50929"/>
    </source>
</evidence>
<gene>
    <name evidence="13" type="ORF">IWW36_002185</name>
</gene>
<feature type="transmembrane region" description="Helical" evidence="10">
    <location>
        <begin position="1099"/>
        <end position="1120"/>
    </location>
</feature>
<dbReference type="Gene3D" id="3.40.50.300">
    <property type="entry name" value="P-loop containing nucleotide triphosphate hydrolases"/>
    <property type="match status" value="2"/>
</dbReference>
<protein>
    <recommendedName>
        <fullName evidence="15">P-loop containing nucleoside triphosphate hydrolase protein</fullName>
    </recommendedName>
</protein>
<organism evidence="13 14">
    <name type="scientific">Coemansia brasiliensis</name>
    <dbReference type="NCBI Taxonomy" id="2650707"/>
    <lineage>
        <taxon>Eukaryota</taxon>
        <taxon>Fungi</taxon>
        <taxon>Fungi incertae sedis</taxon>
        <taxon>Zoopagomycota</taxon>
        <taxon>Kickxellomycotina</taxon>
        <taxon>Kickxellomycetes</taxon>
        <taxon>Kickxellales</taxon>
        <taxon>Kickxellaceae</taxon>
        <taxon>Coemansia</taxon>
    </lineage>
</organism>
<keyword evidence="6" id="KW-0067">ATP-binding</keyword>
<feature type="transmembrane region" description="Helical" evidence="10">
    <location>
        <begin position="189"/>
        <end position="211"/>
    </location>
</feature>
<dbReference type="PANTHER" id="PTHR24223">
    <property type="entry name" value="ATP-BINDING CASSETTE SUB-FAMILY C"/>
    <property type="match status" value="1"/>
</dbReference>
<feature type="domain" description="ABC transmembrane type-1" evidence="12">
    <location>
        <begin position="328"/>
        <end position="625"/>
    </location>
</feature>
<dbReference type="Pfam" id="PF00005">
    <property type="entry name" value="ABC_tran"/>
    <property type="match status" value="2"/>
</dbReference>
<dbReference type="FunFam" id="3.40.50.300:FF:000997">
    <property type="entry name" value="Multidrug resistance-associated protein 1"/>
    <property type="match status" value="1"/>
</dbReference>
<dbReference type="InterPro" id="IPR050173">
    <property type="entry name" value="ABC_transporter_C-like"/>
</dbReference>
<feature type="compositionally biased region" description="Low complexity" evidence="9">
    <location>
        <begin position="1423"/>
        <end position="1439"/>
    </location>
</feature>
<dbReference type="InterPro" id="IPR017871">
    <property type="entry name" value="ABC_transporter-like_CS"/>
</dbReference>
<dbReference type="InterPro" id="IPR003439">
    <property type="entry name" value="ABC_transporter-like_ATP-bd"/>
</dbReference>
<evidence type="ECO:0000259" key="11">
    <source>
        <dbReference type="PROSITE" id="PS50893"/>
    </source>
</evidence>
<feature type="domain" description="ABC transporter" evidence="11">
    <location>
        <begin position="682"/>
        <end position="918"/>
    </location>
</feature>
<keyword evidence="5" id="KW-0547">Nucleotide-binding</keyword>
<feature type="transmembrane region" description="Helical" evidence="10">
    <location>
        <begin position="488"/>
        <end position="506"/>
    </location>
</feature>
<dbReference type="GO" id="GO:0140359">
    <property type="term" value="F:ABC-type transporter activity"/>
    <property type="evidence" value="ECO:0007669"/>
    <property type="project" value="InterPro"/>
</dbReference>
<comment type="subcellular location">
    <subcellularLocation>
        <location evidence="1">Membrane</location>
        <topology evidence="1">Multi-pass membrane protein</topology>
    </subcellularLocation>
</comment>
<feature type="domain" description="ABC transporter" evidence="11">
    <location>
        <begin position="1304"/>
        <end position="1553"/>
    </location>
</feature>
<dbReference type="InterPro" id="IPR011527">
    <property type="entry name" value="ABC1_TM_dom"/>
</dbReference>
<name>A0A9W8IFC2_9FUNG</name>
<feature type="domain" description="ABC transmembrane type-1" evidence="12">
    <location>
        <begin position="985"/>
        <end position="1265"/>
    </location>
</feature>
<evidence type="ECO:0000313" key="13">
    <source>
        <dbReference type="EMBL" id="KAJ2850080.1"/>
    </source>
</evidence>
<evidence type="ECO:0000256" key="1">
    <source>
        <dbReference type="ARBA" id="ARBA00004141"/>
    </source>
</evidence>
<comment type="caution">
    <text evidence="13">The sequence shown here is derived from an EMBL/GenBank/DDBJ whole genome shotgun (WGS) entry which is preliminary data.</text>
</comment>
<dbReference type="FunFam" id="1.20.1560.10:FF:000013">
    <property type="entry name" value="ABC transporter C family member 2"/>
    <property type="match status" value="1"/>
</dbReference>
<feature type="transmembrane region" description="Helical" evidence="10">
    <location>
        <begin position="38"/>
        <end position="63"/>
    </location>
</feature>
<evidence type="ECO:0000256" key="6">
    <source>
        <dbReference type="ARBA" id="ARBA00022840"/>
    </source>
</evidence>
<feature type="region of interest" description="Disordered" evidence="9">
    <location>
        <begin position="1423"/>
        <end position="1443"/>
    </location>
</feature>
<evidence type="ECO:0000256" key="10">
    <source>
        <dbReference type="SAM" id="Phobius"/>
    </source>
</evidence>
<dbReference type="Pfam" id="PF00664">
    <property type="entry name" value="ABC_membrane"/>
    <property type="match status" value="2"/>
</dbReference>
<dbReference type="PROSITE" id="PS50929">
    <property type="entry name" value="ABC_TM1F"/>
    <property type="match status" value="2"/>
</dbReference>
<proteinExistence type="predicted"/>
<dbReference type="InterPro" id="IPR036640">
    <property type="entry name" value="ABC1_TM_sf"/>
</dbReference>
<keyword evidence="14" id="KW-1185">Reference proteome</keyword>
<dbReference type="PROSITE" id="PS00211">
    <property type="entry name" value="ABC_TRANSPORTER_1"/>
    <property type="match status" value="2"/>
</dbReference>